<dbReference type="EMBL" id="CAJOAZ010000008">
    <property type="protein sequence ID" value="CAF3485016.1"/>
    <property type="molecule type" value="Genomic_DNA"/>
</dbReference>
<accession>A0A818G2T0</accession>
<reference evidence="3" key="1">
    <citation type="submission" date="2021-02" db="EMBL/GenBank/DDBJ databases">
        <authorList>
            <person name="Nowell W R."/>
        </authorList>
    </citation>
    <scope>NUCLEOTIDE SEQUENCE</scope>
</reference>
<dbReference type="Proteomes" id="UP000663845">
    <property type="component" value="Unassembled WGS sequence"/>
</dbReference>
<gene>
    <name evidence="2" type="ORF">JYZ213_LOCUS34615</name>
    <name evidence="3" type="ORF">OXD698_LOCUS368</name>
</gene>
<organism evidence="3 4">
    <name type="scientific">Adineta steineri</name>
    <dbReference type="NCBI Taxonomy" id="433720"/>
    <lineage>
        <taxon>Eukaryota</taxon>
        <taxon>Metazoa</taxon>
        <taxon>Spiralia</taxon>
        <taxon>Gnathifera</taxon>
        <taxon>Rotifera</taxon>
        <taxon>Eurotatoria</taxon>
        <taxon>Bdelloidea</taxon>
        <taxon>Adinetida</taxon>
        <taxon>Adinetidae</taxon>
        <taxon>Adineta</taxon>
    </lineage>
</organism>
<protein>
    <submittedName>
        <fullName evidence="3">Uncharacterized protein</fullName>
    </submittedName>
</protein>
<sequence>MSSNQRNRNINRTEPRPGSGQNRGTSHRGGHPRSGRSSNSYSTYNNNYQESRKHSSASTDYDRWGGRDDFSTHQLKSTDDETRAYAVNLMLNPVELGIKTTIGQEQMEFRGLGAFNHYFDFLAPTNGFGYTFPDIWDGYFHITLAKFTTSLTPERLETRFRGFTNPVKDLPNIPDIVFRASKLKICSGANRARGRANIDFIVLPIDLSPEIEIFYAKVQPLFTEIKKQVELKANEWSLTELNGLHVTVRKYSNIDNNIDRRQQIIDQIPIKQFPLEFRCQHLEIKQPRERAINRYKQTPTYRWWNGVTETVHRRCSGCHTPVSSINWEGSCLACRKYETIIPLWSISESSSHPHNIQQEDVQNNILSKFVDMSLEKD</sequence>
<dbReference type="AlphaFoldDB" id="A0A818G2T0"/>
<proteinExistence type="predicted"/>
<evidence type="ECO:0000256" key="1">
    <source>
        <dbReference type="SAM" id="MobiDB-lite"/>
    </source>
</evidence>
<evidence type="ECO:0000313" key="3">
    <source>
        <dbReference type="EMBL" id="CAF3485016.1"/>
    </source>
</evidence>
<comment type="caution">
    <text evidence="3">The sequence shown here is derived from an EMBL/GenBank/DDBJ whole genome shotgun (WGS) entry which is preliminary data.</text>
</comment>
<feature type="compositionally biased region" description="Low complexity" evidence="1">
    <location>
        <begin position="37"/>
        <end position="48"/>
    </location>
</feature>
<evidence type="ECO:0000313" key="4">
    <source>
        <dbReference type="Proteomes" id="UP000663844"/>
    </source>
</evidence>
<feature type="compositionally biased region" description="Polar residues" evidence="1">
    <location>
        <begin position="1"/>
        <end position="12"/>
    </location>
</feature>
<feature type="compositionally biased region" description="Basic residues" evidence="1">
    <location>
        <begin position="25"/>
        <end position="34"/>
    </location>
</feature>
<dbReference type="Proteomes" id="UP000663844">
    <property type="component" value="Unassembled WGS sequence"/>
</dbReference>
<feature type="region of interest" description="Disordered" evidence="1">
    <location>
        <begin position="1"/>
        <end position="63"/>
    </location>
</feature>
<evidence type="ECO:0000313" key="2">
    <source>
        <dbReference type="EMBL" id="CAF1343202.1"/>
    </source>
</evidence>
<dbReference type="EMBL" id="CAJNOG010000718">
    <property type="protein sequence ID" value="CAF1343202.1"/>
    <property type="molecule type" value="Genomic_DNA"/>
</dbReference>
<name>A0A818G2T0_9BILA</name>